<name>A0A497JG97_9ARCH</name>
<proteinExistence type="predicted"/>
<dbReference type="Gene3D" id="3.40.50.1360">
    <property type="match status" value="1"/>
</dbReference>
<dbReference type="SUPFAM" id="SSF100950">
    <property type="entry name" value="NagB/RpiA/CoA transferase-like"/>
    <property type="match status" value="1"/>
</dbReference>
<dbReference type="EMBL" id="QMWO01000025">
    <property type="protein sequence ID" value="RLG70061.1"/>
    <property type="molecule type" value="Genomic_DNA"/>
</dbReference>
<feature type="non-terminal residue" evidence="1">
    <location>
        <position position="76"/>
    </location>
</feature>
<reference evidence="1 2" key="1">
    <citation type="submission" date="2018-06" db="EMBL/GenBank/DDBJ databases">
        <title>Extensive metabolic versatility and redundancy in microbially diverse, dynamic hydrothermal sediments.</title>
        <authorList>
            <person name="Dombrowski N."/>
            <person name="Teske A."/>
            <person name="Baker B.J."/>
        </authorList>
    </citation>
    <scope>NUCLEOTIDE SEQUENCE [LARGE SCALE GENOMIC DNA]</scope>
    <source>
        <strain evidence="1">B9_G13</strain>
    </source>
</reference>
<organism evidence="1 2">
    <name type="scientific">Candidatus Iainarchaeum sp</name>
    <dbReference type="NCBI Taxonomy" id="3101447"/>
    <lineage>
        <taxon>Archaea</taxon>
        <taxon>Candidatus Iainarchaeota</taxon>
        <taxon>Candidatus Iainarchaeia</taxon>
        <taxon>Candidatus Iainarchaeales</taxon>
        <taxon>Candidatus Iainarchaeaceae</taxon>
        <taxon>Candidatus Iainarchaeum</taxon>
    </lineage>
</organism>
<gene>
    <name evidence="1" type="ORF">DRO07_01070</name>
</gene>
<comment type="caution">
    <text evidence="1">The sequence shown here is derived from an EMBL/GenBank/DDBJ whole genome shotgun (WGS) entry which is preliminary data.</text>
</comment>
<evidence type="ECO:0000313" key="2">
    <source>
        <dbReference type="Proteomes" id="UP000277633"/>
    </source>
</evidence>
<evidence type="ECO:0008006" key="3">
    <source>
        <dbReference type="Google" id="ProtNLM"/>
    </source>
</evidence>
<dbReference type="AlphaFoldDB" id="A0A497JG97"/>
<evidence type="ECO:0000313" key="1">
    <source>
        <dbReference type="EMBL" id="RLG70061.1"/>
    </source>
</evidence>
<dbReference type="InterPro" id="IPR037171">
    <property type="entry name" value="NagB/RpiA_transferase-like"/>
</dbReference>
<accession>A0A497JG97</accession>
<protein>
    <recommendedName>
        <fullName evidence="3">Ribose-5-phosphate isomerase</fullName>
    </recommendedName>
</protein>
<sequence length="76" mass="8511">MLEEEIIEALIDKYLRDNITVALGTSKHSETFLKKIALKVTENELKIKIVPTSLELATLCTSLKLPIASINDKEID</sequence>
<dbReference type="Proteomes" id="UP000277633">
    <property type="component" value="Unassembled WGS sequence"/>
</dbReference>